<dbReference type="SUPFAM" id="SSF51735">
    <property type="entry name" value="NAD(P)-binding Rossmann-fold domains"/>
    <property type="match status" value="1"/>
</dbReference>
<accession>A0A2X2CTM0</accession>
<evidence type="ECO:0000313" key="13">
    <source>
        <dbReference type="EMBL" id="MBF8639361.1"/>
    </source>
</evidence>
<dbReference type="PIRSF" id="PIRSF000105">
    <property type="entry name" value="HCDH"/>
    <property type="match status" value="1"/>
</dbReference>
<dbReference type="PANTHER" id="PTHR48075:SF1">
    <property type="entry name" value="LAMBDA-CRYSTALLIN HOMOLOG"/>
    <property type="match status" value="1"/>
</dbReference>
<dbReference type="InterPro" id="IPR013328">
    <property type="entry name" value="6PGD_dom2"/>
</dbReference>
<organism evidence="14 15">
    <name type="scientific">Pseudomonas luteola</name>
    <dbReference type="NCBI Taxonomy" id="47886"/>
    <lineage>
        <taxon>Bacteria</taxon>
        <taxon>Pseudomonadati</taxon>
        <taxon>Pseudomonadota</taxon>
        <taxon>Gammaproteobacteria</taxon>
        <taxon>Pseudomonadales</taxon>
        <taxon>Pseudomonadaceae</taxon>
        <taxon>Pseudomonas</taxon>
    </lineage>
</organism>
<evidence type="ECO:0000313" key="15">
    <source>
        <dbReference type="Proteomes" id="UP000250443"/>
    </source>
</evidence>
<dbReference type="GO" id="GO:0005737">
    <property type="term" value="C:cytoplasm"/>
    <property type="evidence" value="ECO:0007669"/>
    <property type="project" value="UniProtKB-SubCell"/>
</dbReference>
<evidence type="ECO:0000256" key="4">
    <source>
        <dbReference type="ARBA" id="ARBA00022490"/>
    </source>
</evidence>
<dbReference type="Gene3D" id="1.10.1040.10">
    <property type="entry name" value="N-(1-d-carboxylethyl)-l-norvaline Dehydrogenase, domain 2"/>
    <property type="match status" value="1"/>
</dbReference>
<dbReference type="GO" id="GO:0006631">
    <property type="term" value="P:fatty acid metabolic process"/>
    <property type="evidence" value="ECO:0007669"/>
    <property type="project" value="InterPro"/>
</dbReference>
<dbReference type="InterPro" id="IPR036291">
    <property type="entry name" value="NAD(P)-bd_dom_sf"/>
</dbReference>
<name>A0A2X2CTM0_PSELU</name>
<dbReference type="PANTHER" id="PTHR48075">
    <property type="entry name" value="3-HYDROXYACYL-COA DEHYDROGENASE FAMILY PROTEIN"/>
    <property type="match status" value="1"/>
</dbReference>
<feature type="domain" description="3-hydroxyacyl-CoA dehydrogenase C-terminal" evidence="11">
    <location>
        <begin position="187"/>
        <end position="285"/>
    </location>
</feature>
<dbReference type="Proteomes" id="UP000626180">
    <property type="component" value="Unassembled WGS sequence"/>
</dbReference>
<evidence type="ECO:0000256" key="5">
    <source>
        <dbReference type="ARBA" id="ARBA00022553"/>
    </source>
</evidence>
<dbReference type="RefSeq" id="WP_010797337.1">
    <property type="nucleotide sequence ID" value="NZ_CP069262.1"/>
</dbReference>
<proteinExistence type="inferred from homology"/>
<dbReference type="InterPro" id="IPR006108">
    <property type="entry name" value="3HC_DH_C"/>
</dbReference>
<evidence type="ECO:0000256" key="6">
    <source>
        <dbReference type="ARBA" id="ARBA00023002"/>
    </source>
</evidence>
<comment type="subunit">
    <text evidence="3">Homodimer.</text>
</comment>
<dbReference type="AlphaFoldDB" id="A0A2X2CTM0"/>
<evidence type="ECO:0000259" key="12">
    <source>
        <dbReference type="Pfam" id="PF02737"/>
    </source>
</evidence>
<reference evidence="14 15" key="1">
    <citation type="submission" date="2018-06" db="EMBL/GenBank/DDBJ databases">
        <authorList>
            <consortium name="Pathogen Informatics"/>
            <person name="Doyle S."/>
        </authorList>
    </citation>
    <scope>NUCLEOTIDE SEQUENCE [LARGE SCALE GENOMIC DNA]</scope>
    <source>
        <strain evidence="14 15">NCTC11842</strain>
    </source>
</reference>
<dbReference type="EMBL" id="UAUF01000013">
    <property type="protein sequence ID" value="SPZ10011.1"/>
    <property type="molecule type" value="Genomic_DNA"/>
</dbReference>
<comment type="similarity">
    <text evidence="2">Belongs to the 3-hydroxyacyl-CoA dehydrogenase family.</text>
</comment>
<dbReference type="InterPro" id="IPR022694">
    <property type="entry name" value="3-OHacyl-CoA_DH"/>
</dbReference>
<keyword evidence="7" id="KW-0520">NAD</keyword>
<dbReference type="EMBL" id="JADMCD010000001">
    <property type="protein sequence ID" value="MBF8639361.1"/>
    <property type="molecule type" value="Genomic_DNA"/>
</dbReference>
<evidence type="ECO:0000256" key="8">
    <source>
        <dbReference type="ARBA" id="ARBA00038962"/>
    </source>
</evidence>
<evidence type="ECO:0000256" key="3">
    <source>
        <dbReference type="ARBA" id="ARBA00011738"/>
    </source>
</evidence>
<keyword evidence="16" id="KW-1185">Reference proteome</keyword>
<feature type="site" description="Important for catalytic activity" evidence="10">
    <location>
        <position position="140"/>
    </location>
</feature>
<evidence type="ECO:0000256" key="10">
    <source>
        <dbReference type="PIRSR" id="PIRSR000105-1"/>
    </source>
</evidence>
<dbReference type="GO" id="GO:0070403">
    <property type="term" value="F:NAD+ binding"/>
    <property type="evidence" value="ECO:0007669"/>
    <property type="project" value="InterPro"/>
</dbReference>
<dbReference type="Gene3D" id="3.40.50.720">
    <property type="entry name" value="NAD(P)-binding Rossmann-like Domain"/>
    <property type="match status" value="1"/>
</dbReference>
<dbReference type="GO" id="GO:0050104">
    <property type="term" value="F:L-gulonate 3-dehydrogenase activity"/>
    <property type="evidence" value="ECO:0007669"/>
    <property type="project" value="UniProtKB-EC"/>
</dbReference>
<keyword evidence="4" id="KW-0963">Cytoplasm</keyword>
<evidence type="ECO:0000256" key="1">
    <source>
        <dbReference type="ARBA" id="ARBA00004496"/>
    </source>
</evidence>
<keyword evidence="5" id="KW-0597">Phosphoprotein</keyword>
<dbReference type="InterPro" id="IPR008927">
    <property type="entry name" value="6-PGluconate_DH-like_C_sf"/>
</dbReference>
<gene>
    <name evidence="14" type="primary">paaH</name>
    <name evidence="13" type="ORF">IRZ65_01515</name>
    <name evidence="14" type="ORF">NCTC11842_03597</name>
</gene>
<sequence length="307" mass="33537">MQTPRIAIIGAGLMGVGIATHFARHGHSVLLRDVSAERLSDVPAIARSVLEELSAAALFESSQTHAVLTRITTTDALADLADATLLIEAVPERLALKHALYAELESVVSPEAIIASNTSGFPPEQLAQGMAYPERLLIAHFWNPPHLIPLVELVPGEKTNPACLERVRDVLQVMDLEVVLLMRAIPGFIGNRLQFAVLREALHIVQSGAASPEDVDRVMRASLGRRYGMVGPLEAADMGGLDTFLDIASHLMPTLAKDEEVLEVLRERVGQGRTGLRSGNGFYEWSEERKARIAERRAHQLQHALRP</sequence>
<evidence type="ECO:0000256" key="7">
    <source>
        <dbReference type="ARBA" id="ARBA00023027"/>
    </source>
</evidence>
<keyword evidence="6 14" id="KW-0560">Oxidoreductase</keyword>
<comment type="subcellular location">
    <subcellularLocation>
        <location evidence="1">Cytoplasm</location>
    </subcellularLocation>
</comment>
<dbReference type="EC" id="1.1.1.45" evidence="8"/>
<dbReference type="Pfam" id="PF00725">
    <property type="entry name" value="3HCDH"/>
    <property type="match status" value="1"/>
</dbReference>
<evidence type="ECO:0000259" key="11">
    <source>
        <dbReference type="Pfam" id="PF00725"/>
    </source>
</evidence>
<dbReference type="Proteomes" id="UP000250443">
    <property type="component" value="Unassembled WGS sequence"/>
</dbReference>
<dbReference type="Pfam" id="PF02737">
    <property type="entry name" value="3HCDH_N"/>
    <property type="match status" value="1"/>
</dbReference>
<feature type="domain" description="3-hydroxyacyl-CoA dehydrogenase NAD binding" evidence="12">
    <location>
        <begin position="6"/>
        <end position="180"/>
    </location>
</feature>
<reference evidence="13 16" key="2">
    <citation type="submission" date="2020-10" db="EMBL/GenBank/DDBJ databases">
        <title>Genome sequences of Pseudomonas isolates.</title>
        <authorList>
            <person name="Wessels L."/>
            <person name="Reich F."/>
            <person name="Hammerl J."/>
        </authorList>
    </citation>
    <scope>NUCLEOTIDE SEQUENCE [LARGE SCALE GENOMIC DNA]</scope>
    <source>
        <strain evidence="13 16">20-MO00624-0</strain>
    </source>
</reference>
<dbReference type="SUPFAM" id="SSF48179">
    <property type="entry name" value="6-phosphogluconate dehydrogenase C-terminal domain-like"/>
    <property type="match status" value="1"/>
</dbReference>
<evidence type="ECO:0000256" key="9">
    <source>
        <dbReference type="ARBA" id="ARBA00042709"/>
    </source>
</evidence>
<dbReference type="InterPro" id="IPR006176">
    <property type="entry name" value="3-OHacyl-CoA_DH_NAD-bd"/>
</dbReference>
<protein>
    <recommendedName>
        <fullName evidence="9">L-gulonate 3-dehydrogenase</fullName>
        <ecNumber evidence="8">1.1.1.45</ecNumber>
    </recommendedName>
    <alternativeName>
        <fullName evidence="9">L-gulonate 3-dehydrogenase</fullName>
    </alternativeName>
</protein>
<evidence type="ECO:0000313" key="14">
    <source>
        <dbReference type="EMBL" id="SPZ10011.1"/>
    </source>
</evidence>
<evidence type="ECO:0000313" key="16">
    <source>
        <dbReference type="Proteomes" id="UP000626180"/>
    </source>
</evidence>
<evidence type="ECO:0000256" key="2">
    <source>
        <dbReference type="ARBA" id="ARBA00009463"/>
    </source>
</evidence>